<feature type="compositionally biased region" description="Low complexity" evidence="1">
    <location>
        <begin position="36"/>
        <end position="45"/>
    </location>
</feature>
<accession>F0X855</accession>
<feature type="compositionally biased region" description="Polar residues" evidence="1">
    <location>
        <begin position="1"/>
        <end position="12"/>
    </location>
</feature>
<evidence type="ECO:0000259" key="2">
    <source>
        <dbReference type="Pfam" id="PF14420"/>
    </source>
</evidence>
<organism evidence="4">
    <name type="scientific">Grosmannia clavigera (strain kw1407 / UAMH 11150)</name>
    <name type="common">Blue stain fungus</name>
    <name type="synonym">Graphiocladiella clavigera</name>
    <dbReference type="NCBI Taxonomy" id="655863"/>
    <lineage>
        <taxon>Eukaryota</taxon>
        <taxon>Fungi</taxon>
        <taxon>Dikarya</taxon>
        <taxon>Ascomycota</taxon>
        <taxon>Pezizomycotina</taxon>
        <taxon>Sordariomycetes</taxon>
        <taxon>Sordariomycetidae</taxon>
        <taxon>Ophiostomatales</taxon>
        <taxon>Ophiostomataceae</taxon>
        <taxon>Leptographium</taxon>
    </lineage>
</organism>
<feature type="compositionally biased region" description="Basic residues" evidence="1">
    <location>
        <begin position="17"/>
        <end position="28"/>
    </location>
</feature>
<dbReference type="Proteomes" id="UP000007796">
    <property type="component" value="Unassembled WGS sequence"/>
</dbReference>
<dbReference type="GeneID" id="25976533"/>
<feature type="region of interest" description="Disordered" evidence="1">
    <location>
        <begin position="209"/>
        <end position="236"/>
    </location>
</feature>
<dbReference type="HOGENOM" id="CLU_336170_0_0_1"/>
<evidence type="ECO:0000313" key="4">
    <source>
        <dbReference type="Proteomes" id="UP000007796"/>
    </source>
</evidence>
<dbReference type="eggNOG" id="ENOG502RZNG">
    <property type="taxonomic scope" value="Eukaryota"/>
</dbReference>
<dbReference type="InterPro" id="IPR025676">
    <property type="entry name" value="Clr5_dom"/>
</dbReference>
<evidence type="ECO:0000313" key="3">
    <source>
        <dbReference type="EMBL" id="EFX05364.1"/>
    </source>
</evidence>
<keyword evidence="4" id="KW-1185">Reference proteome</keyword>
<proteinExistence type="predicted"/>
<protein>
    <recommendedName>
        <fullName evidence="2">Clr5 domain-containing protein</fullName>
    </recommendedName>
</protein>
<reference evidence="3 4" key="1">
    <citation type="journal article" date="2011" name="Proc. Natl. Acad. Sci. U.S.A.">
        <title>Genome and transcriptome analyses of the mountain pine beetle-fungal symbiont Grosmannia clavigera, a lodgepole pine pathogen.</title>
        <authorList>
            <person name="DiGuistini S."/>
            <person name="Wang Y."/>
            <person name="Liao N.Y."/>
            <person name="Taylor G."/>
            <person name="Tanguay P."/>
            <person name="Feau N."/>
            <person name="Henrissat B."/>
            <person name="Chan S.K."/>
            <person name="Hesse-Orce U."/>
            <person name="Alamouti S.M."/>
            <person name="Tsui C.K.M."/>
            <person name="Docking R.T."/>
            <person name="Levasseur A."/>
            <person name="Haridas S."/>
            <person name="Robertson G."/>
            <person name="Birol I."/>
            <person name="Holt R.A."/>
            <person name="Marra M.A."/>
            <person name="Hamelin R.C."/>
            <person name="Hirst M."/>
            <person name="Jones S.J.M."/>
            <person name="Bohlmann J."/>
            <person name="Breuil C."/>
        </authorList>
    </citation>
    <scope>NUCLEOTIDE SEQUENCE [LARGE SCALE GENOMIC DNA]</scope>
    <source>
        <strain evidence="4">kw1407 / UAMH 11150</strain>
    </source>
</reference>
<gene>
    <name evidence="3" type="ORF">CMQ_3433</name>
</gene>
<dbReference type="RefSeq" id="XP_014174846.1">
    <property type="nucleotide sequence ID" value="XM_014319371.1"/>
</dbReference>
<dbReference type="InParanoid" id="F0X855"/>
<dbReference type="PANTHER" id="PTHR38788">
    <property type="entry name" value="CLR5 DOMAIN-CONTAINING PROTEIN"/>
    <property type="match status" value="1"/>
</dbReference>
<sequence length="848" mass="90699">MAWNNSSNPSAAQRQQLQHRRHRQHYRLTKAFPKVQQQQQQQQQQNSNGTAMPPSPTSSDDAHCGGSRRRQWQWARSADWDMHRARITELYRDRGLHLDQVIEIMAREHGFYASPRMYKTRISKWAIDKNYKAADVACMLLLKRQRAAQGKASSFVLRGRRVDWAKIEQYLKRDSTLLHRLEAGDDLLDLVPVPSLSCSASSSPASSACSSALPPLPPPHTQQQHQTPAGSGFSHLHHSHTAPLYTSLSSSASASSPPASSSASPSAFGYYHYPPSLVPLSSVASSVSVPPGLTAVSSPSRGLAPPLEVRLSEELARLTRDYCLGAFDKGLWVRDSTATAANNSCCNFVSILGSQDGADRLRLWGQKMRLGHHLIGSGSLDDGFRRVGLCMDELRQHVQEEDPSLLFHLMGLTFGHTPNFRALAATLCGHIRELTHIVLGAAHPLTRIFVRLATVVTSDAHFAVLALPMQCMADLFMAQDATLSLSLARARYRSQSVPTVAVSAVAASFSASQNHPDSHPLCGRFSQLLLGSKRPLRITVPDSSAAAAGVTASLSSPPSSPVVKTEPLHGGSAASPAIVRYPIRGALPAETQAELQSMVGALETSRNIHVRMRFYHIYLAYLSRVALAAATGSDTNSAIAASAMATSSPGGTSVVYHGMTTDSSILTSSQVATATSAAIAAAAAAHSHSSPPFLAASSITPDSGSNSNNSTSGYHGNSAYTVSAGFAASAHDYRTNLLTMRESQYFYILGVDVTQPESATAPPLASMPSTPTMVVASGVDYGADSGASADATPRTLVPVPSHKIMCASGLATEMTDVLKKEGDYDMTGNEASMSCELEDLVNVKWVLP</sequence>
<dbReference type="PANTHER" id="PTHR38788:SF3">
    <property type="entry name" value="CLR5 DOMAIN-CONTAINING PROTEIN"/>
    <property type="match status" value="1"/>
</dbReference>
<dbReference type="STRING" id="655863.F0X855"/>
<dbReference type="Pfam" id="PF14420">
    <property type="entry name" value="Clr5"/>
    <property type="match status" value="1"/>
</dbReference>
<evidence type="ECO:0000256" key="1">
    <source>
        <dbReference type="SAM" id="MobiDB-lite"/>
    </source>
</evidence>
<dbReference type="EMBL" id="GL629735">
    <property type="protein sequence ID" value="EFX05364.1"/>
    <property type="molecule type" value="Genomic_DNA"/>
</dbReference>
<feature type="domain" description="Clr5" evidence="2">
    <location>
        <begin position="77"/>
        <end position="129"/>
    </location>
</feature>
<feature type="region of interest" description="Disordered" evidence="1">
    <location>
        <begin position="1"/>
        <end position="68"/>
    </location>
</feature>
<dbReference type="AlphaFoldDB" id="F0X855"/>
<dbReference type="OrthoDB" id="5308957at2759"/>
<name>F0X855_GROCL</name>